<dbReference type="Pfam" id="PF11138">
    <property type="entry name" value="DUF2911"/>
    <property type="match status" value="1"/>
</dbReference>
<evidence type="ECO:0000256" key="1">
    <source>
        <dbReference type="SAM" id="SignalP"/>
    </source>
</evidence>
<dbReference type="InterPro" id="IPR021314">
    <property type="entry name" value="DUF2911"/>
</dbReference>
<dbReference type="RefSeq" id="WP_188598079.1">
    <property type="nucleotide sequence ID" value="NZ_BMJW01000001.1"/>
</dbReference>
<dbReference type="EMBL" id="BMJW01000001">
    <property type="protein sequence ID" value="GGG94001.1"/>
    <property type="molecule type" value="Genomic_DNA"/>
</dbReference>
<evidence type="ECO:0000313" key="3">
    <source>
        <dbReference type="Proteomes" id="UP000633278"/>
    </source>
</evidence>
<proteinExistence type="predicted"/>
<keyword evidence="3" id="KW-1185">Reference proteome</keyword>
<reference evidence="2" key="2">
    <citation type="submission" date="2020-09" db="EMBL/GenBank/DDBJ databases">
        <authorList>
            <person name="Sun Q."/>
            <person name="Zhou Y."/>
        </authorList>
    </citation>
    <scope>NUCLEOTIDE SEQUENCE</scope>
    <source>
        <strain evidence="2">CGMCC 1.15763</strain>
    </source>
</reference>
<organism evidence="2 3">
    <name type="scientific">Polaribacter pacificus</name>
    <dbReference type="NCBI Taxonomy" id="1775173"/>
    <lineage>
        <taxon>Bacteria</taxon>
        <taxon>Pseudomonadati</taxon>
        <taxon>Bacteroidota</taxon>
        <taxon>Flavobacteriia</taxon>
        <taxon>Flavobacteriales</taxon>
        <taxon>Flavobacteriaceae</taxon>
    </lineage>
</organism>
<feature type="chain" id="PRO_5037666730" description="DUF2911 domain-containing protein" evidence="1">
    <location>
        <begin position="24"/>
        <end position="175"/>
    </location>
</feature>
<accession>A0A917HXI9</accession>
<sequence>MKKNVLIIAFLAIAGLFSTEATAQKFENKLDKSPADIALYKTKADGVIAKVIYGRPQLKGRSLSKLAPAGKVWRLGANEATEIQFFKDVTFGGKSVKAGTYTMFAIPGANQWTIILNKATNVWGAFSYKQSQDVVRVIAKVSNNSKTLEALEIVFSNSGDMYIGWANTVVTVPVK</sequence>
<name>A0A917HXI9_9FLAO</name>
<dbReference type="Proteomes" id="UP000633278">
    <property type="component" value="Unassembled WGS sequence"/>
</dbReference>
<comment type="caution">
    <text evidence="2">The sequence shown here is derived from an EMBL/GenBank/DDBJ whole genome shotgun (WGS) entry which is preliminary data.</text>
</comment>
<protein>
    <recommendedName>
        <fullName evidence="4">DUF2911 domain-containing protein</fullName>
    </recommendedName>
</protein>
<dbReference type="AlphaFoldDB" id="A0A917HXI9"/>
<evidence type="ECO:0000313" key="2">
    <source>
        <dbReference type="EMBL" id="GGG94001.1"/>
    </source>
</evidence>
<gene>
    <name evidence="2" type="ORF">GCM10011416_09050</name>
</gene>
<reference evidence="2" key="1">
    <citation type="journal article" date="2014" name="Int. J. Syst. Evol. Microbiol.">
        <title>Complete genome sequence of Corynebacterium casei LMG S-19264T (=DSM 44701T), isolated from a smear-ripened cheese.</title>
        <authorList>
            <consortium name="US DOE Joint Genome Institute (JGI-PGF)"/>
            <person name="Walter F."/>
            <person name="Albersmeier A."/>
            <person name="Kalinowski J."/>
            <person name="Ruckert C."/>
        </authorList>
    </citation>
    <scope>NUCLEOTIDE SEQUENCE</scope>
    <source>
        <strain evidence="2">CGMCC 1.15763</strain>
    </source>
</reference>
<evidence type="ECO:0008006" key="4">
    <source>
        <dbReference type="Google" id="ProtNLM"/>
    </source>
</evidence>
<feature type="signal peptide" evidence="1">
    <location>
        <begin position="1"/>
        <end position="23"/>
    </location>
</feature>
<keyword evidence="1" id="KW-0732">Signal</keyword>